<dbReference type="Pfam" id="PF00005">
    <property type="entry name" value="ABC_tran"/>
    <property type="match status" value="1"/>
</dbReference>
<reference evidence="5 6" key="1">
    <citation type="submission" date="2018-06" db="EMBL/GenBank/DDBJ databases">
        <title>Genomic Encyclopedia of Type Strains, Phase IV (KMG-IV): sequencing the most valuable type-strain genomes for metagenomic binning, comparative biology and taxonomic classification.</title>
        <authorList>
            <person name="Goeker M."/>
        </authorList>
    </citation>
    <scope>NUCLEOTIDE SEQUENCE [LARGE SCALE GENOMIC DNA]</scope>
    <source>
        <strain evidence="5 6">DSM 25532</strain>
    </source>
</reference>
<dbReference type="InterPro" id="IPR017871">
    <property type="entry name" value="ABC_transporter-like_CS"/>
</dbReference>
<dbReference type="GO" id="GO:0016887">
    <property type="term" value="F:ATP hydrolysis activity"/>
    <property type="evidence" value="ECO:0007669"/>
    <property type="project" value="InterPro"/>
</dbReference>
<feature type="domain" description="ABC transporter" evidence="4">
    <location>
        <begin position="15"/>
        <end position="255"/>
    </location>
</feature>
<evidence type="ECO:0000313" key="5">
    <source>
        <dbReference type="EMBL" id="RBP45706.1"/>
    </source>
</evidence>
<evidence type="ECO:0000313" key="6">
    <source>
        <dbReference type="Proteomes" id="UP000253426"/>
    </source>
</evidence>
<evidence type="ECO:0000259" key="4">
    <source>
        <dbReference type="PROSITE" id="PS50893"/>
    </source>
</evidence>
<dbReference type="PROSITE" id="PS50893">
    <property type="entry name" value="ABC_TRANSPORTER_2"/>
    <property type="match status" value="1"/>
</dbReference>
<dbReference type="SUPFAM" id="SSF52540">
    <property type="entry name" value="P-loop containing nucleoside triphosphate hydrolases"/>
    <property type="match status" value="1"/>
</dbReference>
<name>A0A366HQD3_9BACT</name>
<protein>
    <submittedName>
        <fullName evidence="5">Phospholipid/cholesterol/gamma-HCH transport system ATP-binding protein</fullName>
    </submittedName>
</protein>
<dbReference type="InterPro" id="IPR003593">
    <property type="entry name" value="AAA+_ATPase"/>
</dbReference>
<dbReference type="InterPro" id="IPR003439">
    <property type="entry name" value="ABC_transporter-like_ATP-bd"/>
</dbReference>
<evidence type="ECO:0000256" key="2">
    <source>
        <dbReference type="ARBA" id="ARBA00022741"/>
    </source>
</evidence>
<dbReference type="PANTHER" id="PTHR43023">
    <property type="entry name" value="PROTEIN TRIGALACTOSYLDIACYLGLYCEROL 3, CHLOROPLASTIC"/>
    <property type="match status" value="1"/>
</dbReference>
<dbReference type="InterPro" id="IPR027417">
    <property type="entry name" value="P-loop_NTPase"/>
</dbReference>
<accession>A0A366HQD3</accession>
<evidence type="ECO:0000256" key="1">
    <source>
        <dbReference type="ARBA" id="ARBA00022448"/>
    </source>
</evidence>
<keyword evidence="3 5" id="KW-0067">ATP-binding</keyword>
<keyword evidence="6" id="KW-1185">Reference proteome</keyword>
<evidence type="ECO:0000256" key="3">
    <source>
        <dbReference type="ARBA" id="ARBA00022840"/>
    </source>
</evidence>
<gene>
    <name evidence="5" type="ORF">DES53_10288</name>
</gene>
<proteinExistence type="predicted"/>
<dbReference type="Gene3D" id="3.40.50.300">
    <property type="entry name" value="P-loop containing nucleotide triphosphate hydrolases"/>
    <property type="match status" value="1"/>
</dbReference>
<dbReference type="PANTHER" id="PTHR43023:SF3">
    <property type="entry name" value="PROTEIN TRIGALACTOSYLDIACYLGLYCEROL 3, CHLOROPLASTIC"/>
    <property type="match status" value="1"/>
</dbReference>
<comment type="caution">
    <text evidence="5">The sequence shown here is derived from an EMBL/GenBank/DDBJ whole genome shotgun (WGS) entry which is preliminary data.</text>
</comment>
<dbReference type="AlphaFoldDB" id="A0A366HQD3"/>
<sequence>MSPAAKSTPATGPLLVVKDLVKAYPNGTRVLNGVSFEVHAGDVFTILGGSGCGKSTLLNILIGVDAPSEGSVHVLGENIHQLPRPKRATLMRDVGVLFQSGALLQSLTIAENVALPFQQHHPEIASDRELLEDTVMMKLRAVGLSRHADKYPRELSGGMKKRAALARALALDPKLLISDEPTSGLDPVSTKEIDDLTITLSRKSGATVIVVTHDLLSFQRIATRGIMLGAERDGAVRGTVLLSGTKQEFHASTHPLVRAFLQPAEDLAAAGTVA</sequence>
<dbReference type="PROSITE" id="PS00211">
    <property type="entry name" value="ABC_TRANSPORTER_1"/>
    <property type="match status" value="1"/>
</dbReference>
<keyword evidence="1" id="KW-0813">Transport</keyword>
<dbReference type="GO" id="GO:0005524">
    <property type="term" value="F:ATP binding"/>
    <property type="evidence" value="ECO:0007669"/>
    <property type="project" value="UniProtKB-KW"/>
</dbReference>
<keyword evidence="2" id="KW-0547">Nucleotide-binding</keyword>
<dbReference type="EMBL" id="QNRR01000002">
    <property type="protein sequence ID" value="RBP45706.1"/>
    <property type="molecule type" value="Genomic_DNA"/>
</dbReference>
<dbReference type="OrthoDB" id="9772862at2"/>
<dbReference type="SMART" id="SM00382">
    <property type="entry name" value="AAA"/>
    <property type="match status" value="1"/>
</dbReference>
<organism evidence="5 6">
    <name type="scientific">Roseimicrobium gellanilyticum</name>
    <dbReference type="NCBI Taxonomy" id="748857"/>
    <lineage>
        <taxon>Bacteria</taxon>
        <taxon>Pseudomonadati</taxon>
        <taxon>Verrucomicrobiota</taxon>
        <taxon>Verrucomicrobiia</taxon>
        <taxon>Verrucomicrobiales</taxon>
        <taxon>Verrucomicrobiaceae</taxon>
        <taxon>Roseimicrobium</taxon>
    </lineage>
</organism>
<dbReference type="Proteomes" id="UP000253426">
    <property type="component" value="Unassembled WGS sequence"/>
</dbReference>
<dbReference type="RefSeq" id="WP_113957284.1">
    <property type="nucleotide sequence ID" value="NZ_QNRR01000002.1"/>
</dbReference>